<keyword evidence="3" id="KW-1185">Reference proteome</keyword>
<dbReference type="Gene3D" id="3.10.450.50">
    <property type="match status" value="1"/>
</dbReference>
<dbReference type="SUPFAM" id="SSF54427">
    <property type="entry name" value="NTF2-like"/>
    <property type="match status" value="1"/>
</dbReference>
<accession>A0ABV5V4C4</accession>
<dbReference type="Pfam" id="PF12680">
    <property type="entry name" value="SnoaL_2"/>
    <property type="match status" value="1"/>
</dbReference>
<reference evidence="2 3" key="1">
    <citation type="submission" date="2024-09" db="EMBL/GenBank/DDBJ databases">
        <authorList>
            <person name="Sun Q."/>
            <person name="Mori K."/>
        </authorList>
    </citation>
    <scope>NUCLEOTIDE SEQUENCE [LARGE SCALE GENOMIC DNA]</scope>
    <source>
        <strain evidence="2 3">JCM 12763</strain>
    </source>
</reference>
<evidence type="ECO:0000313" key="3">
    <source>
        <dbReference type="Proteomes" id="UP001589613"/>
    </source>
</evidence>
<dbReference type="Proteomes" id="UP001589613">
    <property type="component" value="Unassembled WGS sequence"/>
</dbReference>
<evidence type="ECO:0000259" key="1">
    <source>
        <dbReference type="Pfam" id="PF12680"/>
    </source>
</evidence>
<organism evidence="2 3">
    <name type="scientific">Ornithinimicrobium kibberense</name>
    <dbReference type="NCBI Taxonomy" id="282060"/>
    <lineage>
        <taxon>Bacteria</taxon>
        <taxon>Bacillati</taxon>
        <taxon>Actinomycetota</taxon>
        <taxon>Actinomycetes</taxon>
        <taxon>Micrococcales</taxon>
        <taxon>Ornithinimicrobiaceae</taxon>
        <taxon>Ornithinimicrobium</taxon>
    </lineage>
</organism>
<dbReference type="InterPro" id="IPR037401">
    <property type="entry name" value="SnoaL-like"/>
</dbReference>
<evidence type="ECO:0000313" key="2">
    <source>
        <dbReference type="EMBL" id="MFB9732553.1"/>
    </source>
</evidence>
<gene>
    <name evidence="2" type="ORF">ACFFN0_10915</name>
</gene>
<dbReference type="InterPro" id="IPR032710">
    <property type="entry name" value="NTF2-like_dom_sf"/>
</dbReference>
<comment type="caution">
    <text evidence="2">The sequence shown here is derived from an EMBL/GenBank/DDBJ whole genome shotgun (WGS) entry which is preliminary data.</text>
</comment>
<name>A0ABV5V4C4_9MICO</name>
<sequence length="125" mass="14015">MSGGTDAAADLTARTRYYYERVDAGDVAAVLDWFAEDAVYHRPGYPPMLGREALRRFYGGERVIESGAHHLDELVVQDRRVAVRGRFVGRLRDGSAVEVGFADFLAYDADGRVRERRSFFDVPAV</sequence>
<feature type="domain" description="SnoaL-like" evidence="1">
    <location>
        <begin position="16"/>
        <end position="115"/>
    </location>
</feature>
<proteinExistence type="predicted"/>
<dbReference type="RefSeq" id="WP_141338992.1">
    <property type="nucleotide sequence ID" value="NZ_JBHMAX010000019.1"/>
</dbReference>
<protein>
    <submittedName>
        <fullName evidence="2">Nuclear transport factor 2 family protein</fullName>
    </submittedName>
</protein>
<dbReference type="EMBL" id="JBHMAX010000019">
    <property type="protein sequence ID" value="MFB9732553.1"/>
    <property type="molecule type" value="Genomic_DNA"/>
</dbReference>